<comment type="caution">
    <text evidence="7">The sequence shown here is derived from an EMBL/GenBank/DDBJ whole genome shotgun (WGS) entry which is preliminary data.</text>
</comment>
<dbReference type="Pfam" id="PF09685">
    <property type="entry name" value="MamF_MmsF"/>
    <property type="match status" value="1"/>
</dbReference>
<sequence length="137" mass="14961">MTAVTPQNGKQSTTSRSMHPTPEPAPMLTREEDVRWAMISHFGAVAGCIPALIIYLVFRERGPFTDQESKEALNFTLPLSVLMAVLFGLAFVPAVSTWAGLGLVVVWVAMAISGLIGGSECNKGRPYRYPVNLRLIR</sequence>
<protein>
    <submittedName>
        <fullName evidence="7">DUF4870 domain-containing protein</fullName>
    </submittedName>
</protein>
<dbReference type="OrthoDB" id="9808930at2"/>
<feature type="transmembrane region" description="Helical" evidence="6">
    <location>
        <begin position="72"/>
        <end position="92"/>
    </location>
</feature>
<organism evidence="7 8">
    <name type="scientific">Nesterenkonia alkaliphila</name>
    <dbReference type="NCBI Taxonomy" id="1463631"/>
    <lineage>
        <taxon>Bacteria</taxon>
        <taxon>Bacillati</taxon>
        <taxon>Actinomycetota</taxon>
        <taxon>Actinomycetes</taxon>
        <taxon>Micrococcales</taxon>
        <taxon>Micrococcaceae</taxon>
        <taxon>Nesterenkonia</taxon>
    </lineage>
</organism>
<evidence type="ECO:0000256" key="1">
    <source>
        <dbReference type="ARBA" id="ARBA00004141"/>
    </source>
</evidence>
<evidence type="ECO:0000256" key="3">
    <source>
        <dbReference type="ARBA" id="ARBA00022989"/>
    </source>
</evidence>
<evidence type="ECO:0000256" key="5">
    <source>
        <dbReference type="SAM" id="MobiDB-lite"/>
    </source>
</evidence>
<proteinExistence type="predicted"/>
<name>A0A7K1UM29_9MICC</name>
<keyword evidence="3 6" id="KW-1133">Transmembrane helix</keyword>
<comment type="subcellular location">
    <subcellularLocation>
        <location evidence="1">Membrane</location>
        <topology evidence="1">Multi-pass membrane protein</topology>
    </subcellularLocation>
</comment>
<evidence type="ECO:0000256" key="4">
    <source>
        <dbReference type="ARBA" id="ARBA00023136"/>
    </source>
</evidence>
<feature type="transmembrane region" description="Helical" evidence="6">
    <location>
        <begin position="36"/>
        <end position="58"/>
    </location>
</feature>
<keyword evidence="2 6" id="KW-0812">Transmembrane</keyword>
<accession>A0A7K1UM29</accession>
<reference evidence="7 8" key="1">
    <citation type="submission" date="2019-12" db="EMBL/GenBank/DDBJ databases">
        <title>Nesterenkonia muleiensis sp. nov., a novel actinobacterium isolated from sap of Populus euphratica.</title>
        <authorList>
            <person name="Wang R."/>
        </authorList>
    </citation>
    <scope>NUCLEOTIDE SEQUENCE [LARGE SCALE GENOMIC DNA]</scope>
    <source>
        <strain evidence="7 8">F10</strain>
    </source>
</reference>
<dbReference type="RefSeq" id="WP_157325470.1">
    <property type="nucleotide sequence ID" value="NZ_BMFX01000012.1"/>
</dbReference>
<dbReference type="Proteomes" id="UP000460157">
    <property type="component" value="Unassembled WGS sequence"/>
</dbReference>
<keyword evidence="4 6" id="KW-0472">Membrane</keyword>
<dbReference type="AlphaFoldDB" id="A0A7K1UM29"/>
<evidence type="ECO:0000256" key="6">
    <source>
        <dbReference type="SAM" id="Phobius"/>
    </source>
</evidence>
<feature type="transmembrane region" description="Helical" evidence="6">
    <location>
        <begin position="98"/>
        <end position="118"/>
    </location>
</feature>
<dbReference type="EMBL" id="WRPM01000099">
    <property type="protein sequence ID" value="MVT27494.1"/>
    <property type="molecule type" value="Genomic_DNA"/>
</dbReference>
<evidence type="ECO:0000313" key="8">
    <source>
        <dbReference type="Proteomes" id="UP000460157"/>
    </source>
</evidence>
<evidence type="ECO:0000313" key="7">
    <source>
        <dbReference type="EMBL" id="MVT27494.1"/>
    </source>
</evidence>
<gene>
    <name evidence="7" type="ORF">GNZ21_14230</name>
</gene>
<evidence type="ECO:0000256" key="2">
    <source>
        <dbReference type="ARBA" id="ARBA00022692"/>
    </source>
</evidence>
<feature type="region of interest" description="Disordered" evidence="5">
    <location>
        <begin position="1"/>
        <end position="27"/>
    </location>
</feature>
<feature type="compositionally biased region" description="Polar residues" evidence="5">
    <location>
        <begin position="1"/>
        <end position="18"/>
    </location>
</feature>
<keyword evidence="8" id="KW-1185">Reference proteome</keyword>
<dbReference type="InterPro" id="IPR019109">
    <property type="entry name" value="MamF_MmsF"/>
</dbReference>